<comment type="caution">
    <text evidence="1">The sequence shown here is derived from an EMBL/GenBank/DDBJ whole genome shotgun (WGS) entry which is preliminary data.</text>
</comment>
<evidence type="ECO:0008006" key="3">
    <source>
        <dbReference type="Google" id="ProtNLM"/>
    </source>
</evidence>
<evidence type="ECO:0000313" key="2">
    <source>
        <dbReference type="Proteomes" id="UP000191448"/>
    </source>
</evidence>
<sequence>MKVRLNKNMEKFKSEILKVEGKDASYIKIPFNVEEKYNAKRVKVKATFDGIEYKGSIVKMGVDCHILGITKAIRKSLNKTFGDIIDVTIEEDKEERIVEIPKEFKELLEKEKKAKEFFETLSYSNKRKYILWITGAKKEETKIKRMNEAILKLNSNIKIK</sequence>
<dbReference type="RefSeq" id="WP_080022406.1">
    <property type="nucleotide sequence ID" value="NZ_LTAY01000030.1"/>
</dbReference>
<dbReference type="AlphaFoldDB" id="A0A1V4SWA9"/>
<protein>
    <recommendedName>
        <fullName evidence="3">Antitermination protein NusB</fullName>
    </recommendedName>
</protein>
<organism evidence="1 2">
    <name type="scientific">Clostridium thermobutyricum DSM 4928</name>
    <dbReference type="NCBI Taxonomy" id="1121339"/>
    <lineage>
        <taxon>Bacteria</taxon>
        <taxon>Bacillati</taxon>
        <taxon>Bacillota</taxon>
        <taxon>Clostridia</taxon>
        <taxon>Eubacteriales</taxon>
        <taxon>Clostridiaceae</taxon>
        <taxon>Clostridium</taxon>
    </lineage>
</organism>
<dbReference type="InterPro" id="IPR015018">
    <property type="entry name" value="DUF1905"/>
</dbReference>
<reference evidence="1 2" key="1">
    <citation type="submission" date="2016-02" db="EMBL/GenBank/DDBJ databases">
        <title>Genome sequence of Clostridium thermobutyricum DSM 4928.</title>
        <authorList>
            <person name="Poehlein A."/>
            <person name="Daniel R."/>
        </authorList>
    </citation>
    <scope>NUCLEOTIDE SEQUENCE [LARGE SCALE GENOMIC DNA]</scope>
    <source>
        <strain evidence="1 2">DSM 4928</strain>
    </source>
</reference>
<proteinExistence type="predicted"/>
<dbReference type="SUPFAM" id="SSF141694">
    <property type="entry name" value="AF2212/PG0164-like"/>
    <property type="match status" value="1"/>
</dbReference>
<evidence type="ECO:0000313" key="1">
    <source>
        <dbReference type="EMBL" id="OPX48613.1"/>
    </source>
</evidence>
<accession>A0A1V4SWA9</accession>
<dbReference type="Pfam" id="PF08922">
    <property type="entry name" value="DUF1905"/>
    <property type="match status" value="1"/>
</dbReference>
<name>A0A1V4SWA9_9CLOT</name>
<dbReference type="EMBL" id="LTAY01000030">
    <property type="protein sequence ID" value="OPX48613.1"/>
    <property type="molecule type" value="Genomic_DNA"/>
</dbReference>
<dbReference type="Gene3D" id="2.40.30.100">
    <property type="entry name" value="AF2212/PG0164-like"/>
    <property type="match status" value="1"/>
</dbReference>
<dbReference type="Pfam" id="PF13376">
    <property type="entry name" value="OmdA"/>
    <property type="match status" value="1"/>
</dbReference>
<dbReference type="Proteomes" id="UP000191448">
    <property type="component" value="Unassembled WGS sequence"/>
</dbReference>
<dbReference type="InterPro" id="IPR037079">
    <property type="entry name" value="AF2212/PG0164-like_sf"/>
</dbReference>
<gene>
    <name evidence="1" type="ORF">CLTHE_11440</name>
</gene>